<dbReference type="AlphaFoldDB" id="A0A0S6VZL1"/>
<evidence type="ECO:0000256" key="1">
    <source>
        <dbReference type="ARBA" id="ARBA00004442"/>
    </source>
</evidence>
<evidence type="ECO:0000256" key="6">
    <source>
        <dbReference type="ARBA" id="ARBA00023136"/>
    </source>
</evidence>
<keyword evidence="3" id="KW-0813">Transport</keyword>
<evidence type="ECO:0000256" key="2">
    <source>
        <dbReference type="ARBA" id="ARBA00007613"/>
    </source>
</evidence>
<dbReference type="InterPro" id="IPR003423">
    <property type="entry name" value="OMP_efflux"/>
</dbReference>
<evidence type="ECO:0008006" key="12">
    <source>
        <dbReference type="Google" id="ProtNLM"/>
    </source>
</evidence>
<accession>A0A0S6VZL1</accession>
<keyword evidence="7" id="KW-0998">Cell outer membrane</keyword>
<proteinExistence type="inferred from homology"/>
<gene>
    <name evidence="10" type="ORF">U14_03934</name>
</gene>
<reference evidence="10" key="1">
    <citation type="journal article" date="2015" name="PeerJ">
        <title>First genomic representation of candidate bacterial phylum KSB3 points to enhanced environmental sensing as a trigger of wastewater bulking.</title>
        <authorList>
            <person name="Sekiguchi Y."/>
            <person name="Ohashi A."/>
            <person name="Parks D.H."/>
            <person name="Yamauchi T."/>
            <person name="Tyson G.W."/>
            <person name="Hugenholtz P."/>
        </authorList>
    </citation>
    <scope>NUCLEOTIDE SEQUENCE [LARGE SCALE GENOMIC DNA]</scope>
</reference>
<protein>
    <recommendedName>
        <fullName evidence="12">Outer membrane efflux protein</fullName>
    </recommendedName>
</protein>
<evidence type="ECO:0000256" key="7">
    <source>
        <dbReference type="ARBA" id="ARBA00023237"/>
    </source>
</evidence>
<dbReference type="Proteomes" id="UP000030700">
    <property type="component" value="Unassembled WGS sequence"/>
</dbReference>
<evidence type="ECO:0000256" key="4">
    <source>
        <dbReference type="ARBA" id="ARBA00022452"/>
    </source>
</evidence>
<keyword evidence="11" id="KW-1185">Reference proteome</keyword>
<feature type="chain" id="PRO_5006631554" description="Outer membrane efflux protein" evidence="9">
    <location>
        <begin position="26"/>
        <end position="524"/>
    </location>
</feature>
<evidence type="ECO:0000313" key="10">
    <source>
        <dbReference type="EMBL" id="GAK52679.1"/>
    </source>
</evidence>
<keyword evidence="6" id="KW-0472">Membrane</keyword>
<evidence type="ECO:0000256" key="8">
    <source>
        <dbReference type="SAM" id="Coils"/>
    </source>
</evidence>
<dbReference type="GO" id="GO:0009279">
    <property type="term" value="C:cell outer membrane"/>
    <property type="evidence" value="ECO:0007669"/>
    <property type="project" value="UniProtKB-SubCell"/>
</dbReference>
<organism evidence="10">
    <name type="scientific">Candidatus Moduliflexus flocculans</name>
    <dbReference type="NCBI Taxonomy" id="1499966"/>
    <lineage>
        <taxon>Bacteria</taxon>
        <taxon>Candidatus Moduliflexota</taxon>
        <taxon>Candidatus Moduliflexia</taxon>
        <taxon>Candidatus Moduliflexales</taxon>
        <taxon>Candidatus Moduliflexaceae</taxon>
    </lineage>
</organism>
<evidence type="ECO:0000313" key="11">
    <source>
        <dbReference type="Proteomes" id="UP000030700"/>
    </source>
</evidence>
<dbReference type="STRING" id="1499966.U14_03934"/>
<dbReference type="HOGENOM" id="CLU_022604_2_0_0"/>
<dbReference type="InterPro" id="IPR051906">
    <property type="entry name" value="TolC-like"/>
</dbReference>
<comment type="similarity">
    <text evidence="2">Belongs to the outer membrane factor (OMF) (TC 1.B.17) family.</text>
</comment>
<evidence type="ECO:0000256" key="5">
    <source>
        <dbReference type="ARBA" id="ARBA00022692"/>
    </source>
</evidence>
<keyword evidence="8" id="KW-0175">Coiled coil</keyword>
<feature type="signal peptide" evidence="9">
    <location>
        <begin position="1"/>
        <end position="25"/>
    </location>
</feature>
<dbReference type="Pfam" id="PF02321">
    <property type="entry name" value="OEP"/>
    <property type="match status" value="2"/>
</dbReference>
<dbReference type="GO" id="GO:0015562">
    <property type="term" value="F:efflux transmembrane transporter activity"/>
    <property type="evidence" value="ECO:0007669"/>
    <property type="project" value="InterPro"/>
</dbReference>
<evidence type="ECO:0000256" key="9">
    <source>
        <dbReference type="SAM" id="SignalP"/>
    </source>
</evidence>
<keyword evidence="4" id="KW-1134">Transmembrane beta strand</keyword>
<comment type="subcellular location">
    <subcellularLocation>
        <location evidence="1">Cell outer membrane</location>
    </subcellularLocation>
</comment>
<dbReference type="GO" id="GO:0015288">
    <property type="term" value="F:porin activity"/>
    <property type="evidence" value="ECO:0007669"/>
    <property type="project" value="TreeGrafter"/>
</dbReference>
<sequence>MKILQRSFWGIALSLTIVSAQYSFAQDAPSQEVPQVSEQEAQQAADSTTSEIQGMPTEREQVYFTIQDIIALSLKNNLDISVKKIDPKVVDEEIINAEAVFDTNSEANATYKFNEADSDNAPTGVMGASAGVNKQSQSGRFYSATFGFEGTNYNSDSQLNDAYTTALKLEAVQPLMKNRGKDVNTTQIRIKQKQRDISLSQLNSQVISVISDVMGAYWDLVNSRADLEAKRMSLKLANDLVKINEAQVEVGTLAPIEVLAAKAQAASRAVSVTAAELDVQTKEDQLKKLLGLPSDDSIWEAAIIPTDPPQVNAYGVTLEDNIQSALANREELKQAKTGIEIQQISLAYLENQLKPELNLIGGAGLVGANKEDEGIGDSFQSIFRADSFNVSVGGKFTYPLGNRAAQSAYNKAKLGLDQQQLSLQNLEQNLAVQVRINYRNVQTAYELIGSTRVARQLAQEQLDAEQKKFNEGLSTNFQVLDYQDQLTQAITNEALAVAAYNKAIVNLESTTGITLQHYNIVVEP</sequence>
<feature type="coiled-coil region" evidence="8">
    <location>
        <begin position="315"/>
        <end position="342"/>
    </location>
</feature>
<name>A0A0S6VZL1_9BACT</name>
<keyword evidence="5" id="KW-0812">Transmembrane</keyword>
<dbReference type="SUPFAM" id="SSF56954">
    <property type="entry name" value="Outer membrane efflux proteins (OEP)"/>
    <property type="match status" value="1"/>
</dbReference>
<dbReference type="GO" id="GO:1990281">
    <property type="term" value="C:efflux pump complex"/>
    <property type="evidence" value="ECO:0007669"/>
    <property type="project" value="TreeGrafter"/>
</dbReference>
<dbReference type="PANTHER" id="PTHR30026:SF23">
    <property type="entry name" value="TO APRF-PUTATIVE OUTER MEMBRANE EFFLUX PROTEIN OR SECRETED ALKALINE PHOSPHATASE-RELATED"/>
    <property type="match status" value="1"/>
</dbReference>
<dbReference type="PANTHER" id="PTHR30026">
    <property type="entry name" value="OUTER MEMBRANE PROTEIN TOLC"/>
    <property type="match status" value="1"/>
</dbReference>
<evidence type="ECO:0000256" key="3">
    <source>
        <dbReference type="ARBA" id="ARBA00022448"/>
    </source>
</evidence>
<dbReference type="EMBL" id="DF820459">
    <property type="protein sequence ID" value="GAK52679.1"/>
    <property type="molecule type" value="Genomic_DNA"/>
</dbReference>
<dbReference type="Gene3D" id="1.20.1600.10">
    <property type="entry name" value="Outer membrane efflux proteins (OEP)"/>
    <property type="match status" value="1"/>
</dbReference>
<keyword evidence="9" id="KW-0732">Signal</keyword>